<dbReference type="InterPro" id="IPR036365">
    <property type="entry name" value="PGBD-like_sf"/>
</dbReference>
<evidence type="ECO:0000313" key="3">
    <source>
        <dbReference type="EMBL" id="RVD79451.1"/>
    </source>
</evidence>
<dbReference type="Pfam" id="PF01471">
    <property type="entry name" value="PG_binding_1"/>
    <property type="match status" value="1"/>
</dbReference>
<evidence type="ECO:0000313" key="4">
    <source>
        <dbReference type="Proteomes" id="UP000288002"/>
    </source>
</evidence>
<dbReference type="EMBL" id="MKWS01000002">
    <property type="protein sequence ID" value="RVD79451.1"/>
    <property type="molecule type" value="Genomic_DNA"/>
</dbReference>
<dbReference type="AlphaFoldDB" id="A0AA94EUT4"/>
<feature type="domain" description="Peptidoglycan binding-like" evidence="2">
    <location>
        <begin position="56"/>
        <end position="91"/>
    </location>
</feature>
<dbReference type="InterPro" id="IPR036366">
    <property type="entry name" value="PGBDSf"/>
</dbReference>
<evidence type="ECO:0000259" key="2">
    <source>
        <dbReference type="Pfam" id="PF01471"/>
    </source>
</evidence>
<gene>
    <name evidence="3" type="ORF">A9HBioS_1096</name>
</gene>
<dbReference type="SUPFAM" id="SSF47090">
    <property type="entry name" value="PGBD-like"/>
    <property type="match status" value="1"/>
</dbReference>
<dbReference type="InterPro" id="IPR002477">
    <property type="entry name" value="Peptidoglycan-bd-like"/>
</dbReference>
<comment type="caution">
    <text evidence="3">The sequence shown here is derived from an EMBL/GenBank/DDBJ whole genome shotgun (WGS) entry which is preliminary data.</text>
</comment>
<reference evidence="3 4" key="1">
    <citation type="submission" date="2016-10" db="EMBL/GenBank/DDBJ databases">
        <title>Search of new enzymes for the oxidation of sulfur compounds.</title>
        <authorList>
            <person name="Novo A."/>
            <person name="Moreira I.S."/>
            <person name="Castro P.M."/>
        </authorList>
    </citation>
    <scope>NUCLEOTIDE SEQUENCE [LARGE SCALE GENOMIC DNA]</scope>
    <source>
        <strain evidence="3 4">A9</strain>
    </source>
</reference>
<sequence>MIYGNFDLRKKDHDGKPAQNTPPRWGGVDNPPVAITNAETAGAASGNSAALAVPEHVRKLQEDLIGLGFSVLGKPTGEFDTRTEWAVREFQIYASMAQVACVRAEKKGQLLLDQAGSPVRINNLDVYYDGSAGVVAKAGKAPVVSGSTVGPVTYYVDSLQSIANSAKYVGPVSGVVNEKTRVAIEHWLDNDYRCPVVFEAWKITAGNRTELAQKGCNIWAHDSFTEGGPRVVFRDFSSYFAFPDGRAQTEYHAVGYYQTGTYGGPNAGKTHSWSSQTEMTVEKITGAPANPAQLNSPALSTYRTIRVVAEAECFGRFDVLNAWDNALISGGPCHWTMGLYSSNPNINAYGKGELPGFMAYLNNREPEIFKKVFSNFGLYPTKAWNSPGLYNEDLMTYAAWVKLANDSYAVSQATHSDSEFTELGDSKDEAHYLKTWHWFYRLSMAARTMPGYRAAMWSMAKLRLREILTDPISFSVGGVVVNSTIGTIYTSEKAVAILLRWHVWRPSHIVGVPQYNQLRHVLQNTINTSGGVNWQLPIASWGAAHESALTTKLFNALEALNDTITGAIVYGSGQVQGAVRTGRHTFIMEN</sequence>
<dbReference type="RefSeq" id="WP_122604589.1">
    <property type="nucleotide sequence ID" value="NZ_MKWS01000002.1"/>
</dbReference>
<name>A0AA94EUT4_9PSED</name>
<dbReference type="Proteomes" id="UP000288002">
    <property type="component" value="Unassembled WGS sequence"/>
</dbReference>
<organism evidence="3 4">
    <name type="scientific">Pseudomonas koreensis</name>
    <dbReference type="NCBI Taxonomy" id="198620"/>
    <lineage>
        <taxon>Bacteria</taxon>
        <taxon>Pseudomonadati</taxon>
        <taxon>Pseudomonadota</taxon>
        <taxon>Gammaproteobacteria</taxon>
        <taxon>Pseudomonadales</taxon>
        <taxon>Pseudomonadaceae</taxon>
        <taxon>Pseudomonas</taxon>
    </lineage>
</organism>
<evidence type="ECO:0000256" key="1">
    <source>
        <dbReference type="SAM" id="MobiDB-lite"/>
    </source>
</evidence>
<feature type="region of interest" description="Disordered" evidence="1">
    <location>
        <begin position="10"/>
        <end position="31"/>
    </location>
</feature>
<accession>A0AA94EUT4</accession>
<dbReference type="Gene3D" id="1.10.101.10">
    <property type="entry name" value="PGBD-like superfamily/PGBD"/>
    <property type="match status" value="1"/>
</dbReference>
<proteinExistence type="predicted"/>
<protein>
    <submittedName>
        <fullName evidence="3">Peptidoglycan binding protein</fullName>
    </submittedName>
</protein>